<dbReference type="PANTHER" id="PTHR45947:SF3">
    <property type="entry name" value="SULFOQUINOVOSYL TRANSFERASE SQD2"/>
    <property type="match status" value="1"/>
</dbReference>
<evidence type="ECO:0000313" key="1">
    <source>
        <dbReference type="EMBL" id="RJF88920.1"/>
    </source>
</evidence>
<accession>A0A418WG11</accession>
<comment type="caution">
    <text evidence="1">The sequence shown here is derived from an EMBL/GenBank/DDBJ whole genome shotgun (WGS) entry which is preliminary data.</text>
</comment>
<dbReference type="Gene3D" id="3.40.50.2000">
    <property type="entry name" value="Glycogen Phosphorylase B"/>
    <property type="match status" value="2"/>
</dbReference>
<organism evidence="1 2">
    <name type="scientific">Oleomonas cavernae</name>
    <dbReference type="NCBI Taxonomy" id="2320859"/>
    <lineage>
        <taxon>Bacteria</taxon>
        <taxon>Pseudomonadati</taxon>
        <taxon>Pseudomonadota</taxon>
        <taxon>Alphaproteobacteria</taxon>
        <taxon>Acetobacterales</taxon>
        <taxon>Acetobacteraceae</taxon>
        <taxon>Oleomonas</taxon>
    </lineage>
</organism>
<dbReference type="Proteomes" id="UP000284605">
    <property type="component" value="Unassembled WGS sequence"/>
</dbReference>
<dbReference type="OrthoDB" id="5443996at2"/>
<dbReference type="PANTHER" id="PTHR45947">
    <property type="entry name" value="SULFOQUINOVOSYL TRANSFERASE SQD2"/>
    <property type="match status" value="1"/>
</dbReference>
<protein>
    <submittedName>
        <fullName evidence="1">Glycosyltransferase</fullName>
    </submittedName>
</protein>
<sequence>MSRRLAVVVETWPCLYATAIAHEIAGLEARGFDIHLVSLHPAVTALRHPVHGAVRAPLTLLPGRPLAAPRRWWRAWCVVRRWPGYRAARAVLQADLARLAGRDRRRRRRCFNQAMIMAAELPPAVPHIHVHGLAATATVGRDAALLRGIGFSLSAHGGDGPAWELRDKLEAAAFTVCCTRQETAALQDLSMKPVTCQHHGLAADTFERAAASSRDGTDPRHPVRLLCVARLVAGKGHEDLLAALAQLPGSLAWRLDLIGDGPLRGKLATLARRLKLDGRVTFHGAKVLGDVAAAYACSDLAVLAGRNAGDGLPQAVVEAQGVGLAVVAARLPAIAELVEHDVTGLLVEPGDRAGLARAIAALIVDPVQRQALAAAGAARVALEFDAQSGFDRLAARLRPLVVGRR</sequence>
<dbReference type="RefSeq" id="WP_119779934.1">
    <property type="nucleotide sequence ID" value="NZ_QYUK01000011.1"/>
</dbReference>
<dbReference type="InterPro" id="IPR050194">
    <property type="entry name" value="Glycosyltransferase_grp1"/>
</dbReference>
<evidence type="ECO:0000313" key="2">
    <source>
        <dbReference type="Proteomes" id="UP000284605"/>
    </source>
</evidence>
<dbReference type="GO" id="GO:0016757">
    <property type="term" value="F:glycosyltransferase activity"/>
    <property type="evidence" value="ECO:0007669"/>
    <property type="project" value="TreeGrafter"/>
</dbReference>
<proteinExistence type="predicted"/>
<keyword evidence="2" id="KW-1185">Reference proteome</keyword>
<name>A0A418WG11_9PROT</name>
<reference evidence="1 2" key="1">
    <citation type="submission" date="2018-09" db="EMBL/GenBank/DDBJ databases">
        <authorList>
            <person name="Zhu H."/>
        </authorList>
    </citation>
    <scope>NUCLEOTIDE SEQUENCE [LARGE SCALE GENOMIC DNA]</scope>
    <source>
        <strain evidence="1 2">K1W22B-8</strain>
    </source>
</reference>
<dbReference type="Pfam" id="PF13692">
    <property type="entry name" value="Glyco_trans_1_4"/>
    <property type="match status" value="1"/>
</dbReference>
<gene>
    <name evidence="1" type="ORF">D3874_19660</name>
</gene>
<keyword evidence="1" id="KW-0808">Transferase</keyword>
<dbReference type="SUPFAM" id="SSF53756">
    <property type="entry name" value="UDP-Glycosyltransferase/glycogen phosphorylase"/>
    <property type="match status" value="1"/>
</dbReference>
<dbReference type="EMBL" id="QYUK01000011">
    <property type="protein sequence ID" value="RJF88920.1"/>
    <property type="molecule type" value="Genomic_DNA"/>
</dbReference>
<dbReference type="AlphaFoldDB" id="A0A418WG11"/>